<protein>
    <submittedName>
        <fullName evidence="1">Uncharacterized protein</fullName>
    </submittedName>
</protein>
<keyword evidence="2" id="KW-1185">Reference proteome</keyword>
<dbReference type="Proteomes" id="UP001473302">
    <property type="component" value="Unassembled WGS sequence"/>
</dbReference>
<comment type="caution">
    <text evidence="1">The sequence shown here is derived from an EMBL/GenBank/DDBJ whole genome shotgun (WGS) entry which is preliminary data.</text>
</comment>
<name>A0ABP9Z5S0_9FUNG</name>
<proteinExistence type="predicted"/>
<dbReference type="EMBL" id="BAABUK010000021">
    <property type="protein sequence ID" value="GAA5814470.1"/>
    <property type="molecule type" value="Genomic_DNA"/>
</dbReference>
<organism evidence="1 2">
    <name type="scientific">Mucor flavus</name>
    <dbReference type="NCBI Taxonomy" id="439312"/>
    <lineage>
        <taxon>Eukaryota</taxon>
        <taxon>Fungi</taxon>
        <taxon>Fungi incertae sedis</taxon>
        <taxon>Mucoromycota</taxon>
        <taxon>Mucoromycotina</taxon>
        <taxon>Mucoromycetes</taxon>
        <taxon>Mucorales</taxon>
        <taxon>Mucorineae</taxon>
        <taxon>Mucoraceae</taxon>
        <taxon>Mucor</taxon>
    </lineage>
</organism>
<gene>
    <name evidence="1" type="ORF">MFLAVUS_007967</name>
</gene>
<evidence type="ECO:0000313" key="2">
    <source>
        <dbReference type="Proteomes" id="UP001473302"/>
    </source>
</evidence>
<evidence type="ECO:0000313" key="1">
    <source>
        <dbReference type="EMBL" id="GAA5814470.1"/>
    </source>
</evidence>
<accession>A0ABP9Z5S0</accession>
<reference evidence="1 2" key="1">
    <citation type="submission" date="2024-04" db="EMBL/GenBank/DDBJ databases">
        <title>genome sequences of Mucor flavus KT1a and Helicostylum pulchrum KT1b strains isolated from the surface of a dry-aged beef.</title>
        <authorList>
            <person name="Toyotome T."/>
            <person name="Hosono M."/>
            <person name="Torimaru M."/>
            <person name="Fukuda K."/>
            <person name="Mikami N."/>
        </authorList>
    </citation>
    <scope>NUCLEOTIDE SEQUENCE [LARGE SCALE GENOMIC DNA]</scope>
    <source>
        <strain evidence="1 2">KT1a</strain>
    </source>
</reference>
<sequence length="97" mass="11208">MCTTSIKFANNDTKENRDVVKLASACKRSTKYITATTDLTVPVPEYVYQGRTYTVVPIPIRPALLQEFLAKTEDMYQWRNAVISLIKIVDKKQKHYH</sequence>